<evidence type="ECO:0000256" key="3">
    <source>
        <dbReference type="ARBA" id="ARBA00023319"/>
    </source>
</evidence>
<name>A0A8C9QRB8_SPEDA</name>
<feature type="domain" description="Ig-like" evidence="4">
    <location>
        <begin position="29"/>
        <end position="109"/>
    </location>
</feature>
<dbReference type="Ensembl" id="ENSSDAT00000028655.1">
    <property type="protein sequence ID" value="ENSSDAP00000025051.1"/>
    <property type="gene ID" value="ENSSDAG00000022794.1"/>
</dbReference>
<dbReference type="Proteomes" id="UP000694422">
    <property type="component" value="Unplaced"/>
</dbReference>
<dbReference type="Gene3D" id="2.60.40.10">
    <property type="entry name" value="Immunoglobulins"/>
    <property type="match status" value="1"/>
</dbReference>
<dbReference type="SUPFAM" id="SSF48726">
    <property type="entry name" value="Immunoglobulin"/>
    <property type="match status" value="1"/>
</dbReference>
<keyword evidence="6" id="KW-1185">Reference proteome</keyword>
<dbReference type="InterPro" id="IPR013783">
    <property type="entry name" value="Ig-like_fold"/>
</dbReference>
<keyword evidence="2" id="KW-1015">Disulfide bond</keyword>
<protein>
    <recommendedName>
        <fullName evidence="4">Ig-like domain-containing protein</fullName>
    </recommendedName>
</protein>
<dbReference type="AlphaFoldDB" id="A0A8C9QRB8"/>
<dbReference type="Pfam" id="PF13895">
    <property type="entry name" value="Ig_2"/>
    <property type="match status" value="1"/>
</dbReference>
<reference evidence="5" key="2">
    <citation type="submission" date="2025-09" db="UniProtKB">
        <authorList>
            <consortium name="Ensembl"/>
        </authorList>
    </citation>
    <scope>IDENTIFICATION</scope>
</reference>
<keyword evidence="1" id="KW-0732">Signal</keyword>
<keyword evidence="3" id="KW-0393">Immunoglobulin domain</keyword>
<proteinExistence type="predicted"/>
<sequence length="168" mass="18548">CSSHWASLPGLCLGQVIHAQEGEWALPRPSISAEPGSVIPRGRPVTIVCRAPAGFEDFLLEKEGRSQFWDKRNSSLSEREARFLFPSMSEDTAGRYYCRYLKSTWSELSEDLRLVLSGEDVTQAPTSVPGQPSGWSPGPGPCPRCHPVHSLLSHDKRGPCPHLSVLPW</sequence>
<dbReference type="PROSITE" id="PS50835">
    <property type="entry name" value="IG_LIKE"/>
    <property type="match status" value="1"/>
</dbReference>
<organism evidence="5 6">
    <name type="scientific">Spermophilus dauricus</name>
    <name type="common">Daurian ground squirrel</name>
    <dbReference type="NCBI Taxonomy" id="99837"/>
    <lineage>
        <taxon>Eukaryota</taxon>
        <taxon>Metazoa</taxon>
        <taxon>Chordata</taxon>
        <taxon>Craniata</taxon>
        <taxon>Vertebrata</taxon>
        <taxon>Euteleostomi</taxon>
        <taxon>Mammalia</taxon>
        <taxon>Eutheria</taxon>
        <taxon>Euarchontoglires</taxon>
        <taxon>Glires</taxon>
        <taxon>Rodentia</taxon>
        <taxon>Sciuromorpha</taxon>
        <taxon>Sciuridae</taxon>
        <taxon>Xerinae</taxon>
        <taxon>Marmotini</taxon>
        <taxon>Spermophilus</taxon>
    </lineage>
</organism>
<accession>A0A8C9QRB8</accession>
<dbReference type="GO" id="GO:0002764">
    <property type="term" value="P:immune response-regulating signaling pathway"/>
    <property type="evidence" value="ECO:0007669"/>
    <property type="project" value="TreeGrafter"/>
</dbReference>
<evidence type="ECO:0000313" key="5">
    <source>
        <dbReference type="Ensembl" id="ENSSDAP00000025051.1"/>
    </source>
</evidence>
<evidence type="ECO:0000259" key="4">
    <source>
        <dbReference type="PROSITE" id="PS50835"/>
    </source>
</evidence>
<dbReference type="FunFam" id="2.60.40.10:FF:000049">
    <property type="entry name" value="Leukocyte immunoglobulin-like receptor subfamily B member 1"/>
    <property type="match status" value="1"/>
</dbReference>
<dbReference type="GO" id="GO:0005886">
    <property type="term" value="C:plasma membrane"/>
    <property type="evidence" value="ECO:0007669"/>
    <property type="project" value="TreeGrafter"/>
</dbReference>
<evidence type="ECO:0000313" key="6">
    <source>
        <dbReference type="Proteomes" id="UP000694422"/>
    </source>
</evidence>
<dbReference type="PANTHER" id="PTHR11738:SF129">
    <property type="entry name" value="LEUKOCYTE-ASSOCIATED IMMUNOGLOBULIN-LIKE RECEPTOR 1"/>
    <property type="match status" value="1"/>
</dbReference>
<evidence type="ECO:0000256" key="2">
    <source>
        <dbReference type="ARBA" id="ARBA00023157"/>
    </source>
</evidence>
<dbReference type="InterPro" id="IPR007110">
    <property type="entry name" value="Ig-like_dom"/>
</dbReference>
<dbReference type="InterPro" id="IPR036179">
    <property type="entry name" value="Ig-like_dom_sf"/>
</dbReference>
<reference evidence="5" key="1">
    <citation type="submission" date="2025-08" db="UniProtKB">
        <authorList>
            <consortium name="Ensembl"/>
        </authorList>
    </citation>
    <scope>IDENTIFICATION</scope>
</reference>
<dbReference type="InterPro" id="IPR050412">
    <property type="entry name" value="Ig-like_Receptors_ImmuneReg"/>
</dbReference>
<evidence type="ECO:0000256" key="1">
    <source>
        <dbReference type="ARBA" id="ARBA00022729"/>
    </source>
</evidence>
<dbReference type="PANTHER" id="PTHR11738">
    <property type="entry name" value="MHC CLASS I NK CELL RECEPTOR"/>
    <property type="match status" value="1"/>
</dbReference>